<dbReference type="PANTHER" id="PTHR21666:SF292">
    <property type="entry name" value="MUREIN DD-ENDOPEPTIDASE MEPM"/>
    <property type="match status" value="1"/>
</dbReference>
<dbReference type="EMBL" id="CAKLCM010000003">
    <property type="protein sequence ID" value="CAH0530084.1"/>
    <property type="molecule type" value="Genomic_DNA"/>
</dbReference>
<reference evidence="9" key="1">
    <citation type="submission" date="2021-12" db="EMBL/GenBank/DDBJ databases">
        <authorList>
            <person name="Rodrigo-Torres L."/>
            <person name="Arahal R. D."/>
            <person name="Lucena T."/>
        </authorList>
    </citation>
    <scope>NUCLEOTIDE SEQUENCE</scope>
    <source>
        <strain evidence="9">CECT 8226</strain>
    </source>
</reference>
<dbReference type="Pfam" id="PF19425">
    <property type="entry name" value="Csd3_N2"/>
    <property type="match status" value="1"/>
</dbReference>
<keyword evidence="6" id="KW-0862">Zinc</keyword>
<evidence type="ECO:0000313" key="10">
    <source>
        <dbReference type="Proteomes" id="UP000838160"/>
    </source>
</evidence>
<dbReference type="CDD" id="cd12797">
    <property type="entry name" value="M23_peptidase"/>
    <property type="match status" value="1"/>
</dbReference>
<dbReference type="Pfam" id="PF04225">
    <property type="entry name" value="LysM_OapA"/>
    <property type="match status" value="1"/>
</dbReference>
<comment type="caution">
    <text evidence="9">The sequence shown here is derived from an EMBL/GenBank/DDBJ whole genome shotgun (WGS) entry which is preliminary data.</text>
</comment>
<evidence type="ECO:0000256" key="5">
    <source>
        <dbReference type="ARBA" id="ARBA00022801"/>
    </source>
</evidence>
<comment type="cofactor">
    <cofactor evidence="1">
        <name>Zn(2+)</name>
        <dbReference type="ChEBI" id="CHEBI:29105"/>
    </cofactor>
</comment>
<keyword evidence="4" id="KW-0479">Metal-binding</keyword>
<dbReference type="PANTHER" id="PTHR21666">
    <property type="entry name" value="PEPTIDASE-RELATED"/>
    <property type="match status" value="1"/>
</dbReference>
<evidence type="ECO:0000256" key="7">
    <source>
        <dbReference type="ARBA" id="ARBA00023049"/>
    </source>
</evidence>
<evidence type="ECO:0000256" key="2">
    <source>
        <dbReference type="ARBA" id="ARBA00004196"/>
    </source>
</evidence>
<keyword evidence="7" id="KW-0482">Metalloprotease</keyword>
<accession>A0ABM8ZPQ8</accession>
<evidence type="ECO:0000256" key="4">
    <source>
        <dbReference type="ARBA" id="ARBA00022723"/>
    </source>
</evidence>
<dbReference type="InterPro" id="IPR045834">
    <property type="entry name" value="Csd3_N2"/>
</dbReference>
<organism evidence="9 10">
    <name type="scientific">Vibrio hippocampi</name>
    <dbReference type="NCBI Taxonomy" id="654686"/>
    <lineage>
        <taxon>Bacteria</taxon>
        <taxon>Pseudomonadati</taxon>
        <taxon>Pseudomonadota</taxon>
        <taxon>Gammaproteobacteria</taxon>
        <taxon>Vibrionales</taxon>
        <taxon>Vibrionaceae</taxon>
        <taxon>Vibrio</taxon>
    </lineage>
</organism>
<dbReference type="InterPro" id="IPR011055">
    <property type="entry name" value="Dup_hybrid_motif"/>
</dbReference>
<name>A0ABM8ZPQ8_9VIBR</name>
<dbReference type="Proteomes" id="UP000838160">
    <property type="component" value="Unassembled WGS sequence"/>
</dbReference>
<evidence type="ECO:0000256" key="6">
    <source>
        <dbReference type="ARBA" id="ARBA00022833"/>
    </source>
</evidence>
<dbReference type="InterPro" id="IPR050570">
    <property type="entry name" value="Cell_wall_metabolism_enzyme"/>
</dbReference>
<gene>
    <name evidence="9" type="ORF">VHP8226_03812</name>
</gene>
<dbReference type="InterPro" id="IPR007340">
    <property type="entry name" value="LysM_Opacity-associatedA"/>
</dbReference>
<evidence type="ECO:0000259" key="8">
    <source>
        <dbReference type="PROSITE" id="PS51782"/>
    </source>
</evidence>
<comment type="subcellular location">
    <subcellularLocation>
        <location evidence="2">Cell envelope</location>
    </subcellularLocation>
</comment>
<dbReference type="InterPro" id="IPR016047">
    <property type="entry name" value="M23ase_b-sheet_dom"/>
</dbReference>
<dbReference type="InterPro" id="IPR018392">
    <property type="entry name" value="LysM"/>
</dbReference>
<dbReference type="Pfam" id="PF01551">
    <property type="entry name" value="Peptidase_M23"/>
    <property type="match status" value="1"/>
</dbReference>
<feature type="domain" description="LysM" evidence="8">
    <location>
        <begin position="111"/>
        <end position="159"/>
    </location>
</feature>
<proteinExistence type="predicted"/>
<sequence>MQSLVEMFNLGFYVKPDCIGVIVQSNQSQSEVKRRASSSKKLKLSLAFSLPFISVLLVLNNTPTPQLSRTVDLSLEPVVETTTQVEATTQKAASSQVEPLLQVTTEQPPSFDYVVKQGDSLSQIFDRLGFPYSDMMSVMETDSDYLVLDTIRPGDKLRFWQLEQANGLQRLEVIRSLAEKSNYRRMQDGSYEYEMVVVPSNWNQVALVGEINGSFSGSANKMGLGPRDIDQVVTLLKDKLNFARDLRAGDRFEVVTSKQSVDGVDTGASEIQAIKIFNRGKLYSAYLHSNGQYYDASGESLQRAFIRYPVKNNRITSSFNPNRKHPVTGRVAPHNGTDFGVSTGTNVYTTGDGVVSMVRNHPYAGKYVVVDHGGPYKTRYLHLSKILVRKGQKVTRGQRIGLSGATGRVTGPHLHYELIVRGRPVNAMRANIPMADSVPKSELKQFIARRDELDNLIKQQETKLASL</sequence>
<evidence type="ECO:0000256" key="1">
    <source>
        <dbReference type="ARBA" id="ARBA00001947"/>
    </source>
</evidence>
<keyword evidence="5" id="KW-0378">Hydrolase</keyword>
<protein>
    <recommendedName>
        <fullName evidence="8">LysM domain-containing protein</fullName>
    </recommendedName>
</protein>
<keyword evidence="10" id="KW-1185">Reference proteome</keyword>
<keyword evidence="3" id="KW-0645">Protease</keyword>
<dbReference type="PROSITE" id="PS51782">
    <property type="entry name" value="LYSM"/>
    <property type="match status" value="1"/>
</dbReference>
<dbReference type="Gene3D" id="2.70.70.10">
    <property type="entry name" value="Glucose Permease (Domain IIA)"/>
    <property type="match status" value="1"/>
</dbReference>
<dbReference type="SUPFAM" id="SSF51261">
    <property type="entry name" value="Duplicated hybrid motif"/>
    <property type="match status" value="1"/>
</dbReference>
<evidence type="ECO:0000256" key="3">
    <source>
        <dbReference type="ARBA" id="ARBA00022670"/>
    </source>
</evidence>
<dbReference type="Gene3D" id="3.10.450.350">
    <property type="match status" value="2"/>
</dbReference>
<evidence type="ECO:0000313" key="9">
    <source>
        <dbReference type="EMBL" id="CAH0530084.1"/>
    </source>
</evidence>